<dbReference type="EMBL" id="JANPWB010000001">
    <property type="protein sequence ID" value="KAJ1212836.1"/>
    <property type="molecule type" value="Genomic_DNA"/>
</dbReference>
<organism evidence="9 10">
    <name type="scientific">Pleurodeles waltl</name>
    <name type="common">Iberian ribbed newt</name>
    <dbReference type="NCBI Taxonomy" id="8319"/>
    <lineage>
        <taxon>Eukaryota</taxon>
        <taxon>Metazoa</taxon>
        <taxon>Chordata</taxon>
        <taxon>Craniata</taxon>
        <taxon>Vertebrata</taxon>
        <taxon>Euteleostomi</taxon>
        <taxon>Amphibia</taxon>
        <taxon>Batrachia</taxon>
        <taxon>Caudata</taxon>
        <taxon>Salamandroidea</taxon>
        <taxon>Salamandridae</taxon>
        <taxon>Pleurodelinae</taxon>
        <taxon>Pleurodeles</taxon>
    </lineage>
</organism>
<dbReference type="Pfam" id="PF01094">
    <property type="entry name" value="ANF_receptor"/>
    <property type="match status" value="1"/>
</dbReference>
<dbReference type="PANTHER" id="PTHR24061">
    <property type="entry name" value="CALCIUM-SENSING RECEPTOR-RELATED"/>
    <property type="match status" value="1"/>
</dbReference>
<dbReference type="InterPro" id="IPR001828">
    <property type="entry name" value="ANF_lig-bd_rcpt"/>
</dbReference>
<gene>
    <name evidence="9" type="ORF">NDU88_000480</name>
</gene>
<dbReference type="InterPro" id="IPR000337">
    <property type="entry name" value="GPCR_3"/>
</dbReference>
<keyword evidence="3" id="KW-1133">Transmembrane helix</keyword>
<comment type="caution">
    <text evidence="9">The sequence shown here is derived from an EMBL/GenBank/DDBJ whole genome shotgun (WGS) entry which is preliminary data.</text>
</comment>
<protein>
    <recommendedName>
        <fullName evidence="8">Receptor ligand binding region domain-containing protein</fullName>
    </recommendedName>
</protein>
<name>A0AAV7WJM6_PLEWA</name>
<evidence type="ECO:0000313" key="10">
    <source>
        <dbReference type="Proteomes" id="UP001066276"/>
    </source>
</evidence>
<evidence type="ECO:0000256" key="4">
    <source>
        <dbReference type="ARBA" id="ARBA00023136"/>
    </source>
</evidence>
<dbReference type="Proteomes" id="UP001066276">
    <property type="component" value="Chromosome 1_1"/>
</dbReference>
<dbReference type="GO" id="GO:0004930">
    <property type="term" value="F:G protein-coupled receptor activity"/>
    <property type="evidence" value="ECO:0007669"/>
    <property type="project" value="InterPro"/>
</dbReference>
<accession>A0AAV7WJM6</accession>
<keyword evidence="4" id="KW-0472">Membrane</keyword>
<dbReference type="PANTHER" id="PTHR24061:SF599">
    <property type="entry name" value="G-PROTEIN COUPLED RECEPTORS FAMILY 3 PROFILE DOMAIN-CONTAINING PROTEIN"/>
    <property type="match status" value="1"/>
</dbReference>
<evidence type="ECO:0000256" key="1">
    <source>
        <dbReference type="ARBA" id="ARBA00004141"/>
    </source>
</evidence>
<evidence type="ECO:0000256" key="7">
    <source>
        <dbReference type="SAM" id="MobiDB-lite"/>
    </source>
</evidence>
<dbReference type="Gene3D" id="3.40.50.2300">
    <property type="match status" value="2"/>
</dbReference>
<keyword evidence="6" id="KW-0325">Glycoprotein</keyword>
<dbReference type="InterPro" id="IPR000068">
    <property type="entry name" value="GPCR_3_Ca_sens_rcpt-rel"/>
</dbReference>
<evidence type="ECO:0000256" key="6">
    <source>
        <dbReference type="ARBA" id="ARBA00023180"/>
    </source>
</evidence>
<dbReference type="InterPro" id="IPR028082">
    <property type="entry name" value="Peripla_BP_I"/>
</dbReference>
<evidence type="ECO:0000256" key="2">
    <source>
        <dbReference type="ARBA" id="ARBA00022692"/>
    </source>
</evidence>
<dbReference type="AlphaFoldDB" id="A0AAV7WJM6"/>
<evidence type="ECO:0000256" key="5">
    <source>
        <dbReference type="ARBA" id="ARBA00023170"/>
    </source>
</evidence>
<feature type="region of interest" description="Disordered" evidence="7">
    <location>
        <begin position="1"/>
        <end position="39"/>
    </location>
</feature>
<keyword evidence="10" id="KW-1185">Reference proteome</keyword>
<dbReference type="PRINTS" id="PR00248">
    <property type="entry name" value="GPCRMGR"/>
</dbReference>
<feature type="compositionally biased region" description="Basic and acidic residues" evidence="7">
    <location>
        <begin position="7"/>
        <end position="25"/>
    </location>
</feature>
<keyword evidence="5" id="KW-0675">Receptor</keyword>
<proteinExistence type="predicted"/>
<dbReference type="SUPFAM" id="SSF53822">
    <property type="entry name" value="Periplasmic binding protein-like I"/>
    <property type="match status" value="1"/>
</dbReference>
<evidence type="ECO:0000256" key="3">
    <source>
        <dbReference type="ARBA" id="ARBA00022989"/>
    </source>
</evidence>
<feature type="domain" description="Receptor ligand binding region" evidence="8">
    <location>
        <begin position="48"/>
        <end position="131"/>
    </location>
</feature>
<evidence type="ECO:0000313" key="9">
    <source>
        <dbReference type="EMBL" id="KAJ1212836.1"/>
    </source>
</evidence>
<sequence length="193" mass="22493">MRASYKTADKHPLNMSKELERGARDKRTRTLKRRTETEREARKWTRRSFGALDPQLSDEMRFSYFFRTVPNELTQCAGIAQLLNYFGWSWVGILATDDDSGERAVRELKAAISRYGGCVEFTFMIPGNETMKSLDSFDYDASNFRFTYSMYTAVYALAHALHDMLFSDSRPEIITNGSLHMEIRHWKVIFVVR</sequence>
<keyword evidence="2" id="KW-0812">Transmembrane</keyword>
<evidence type="ECO:0000259" key="8">
    <source>
        <dbReference type="Pfam" id="PF01094"/>
    </source>
</evidence>
<comment type="subcellular location">
    <subcellularLocation>
        <location evidence="1">Membrane</location>
        <topology evidence="1">Multi-pass membrane protein</topology>
    </subcellularLocation>
</comment>
<reference evidence="9" key="1">
    <citation type="journal article" date="2022" name="bioRxiv">
        <title>Sequencing and chromosome-scale assembly of the giantPleurodeles waltlgenome.</title>
        <authorList>
            <person name="Brown T."/>
            <person name="Elewa A."/>
            <person name="Iarovenko S."/>
            <person name="Subramanian E."/>
            <person name="Araus A.J."/>
            <person name="Petzold A."/>
            <person name="Susuki M."/>
            <person name="Suzuki K.-i.T."/>
            <person name="Hayashi T."/>
            <person name="Toyoda A."/>
            <person name="Oliveira C."/>
            <person name="Osipova E."/>
            <person name="Leigh N.D."/>
            <person name="Simon A."/>
            <person name="Yun M.H."/>
        </authorList>
    </citation>
    <scope>NUCLEOTIDE SEQUENCE</scope>
    <source>
        <strain evidence="9">20211129_DDA</strain>
        <tissue evidence="9">Liver</tissue>
    </source>
</reference>
<dbReference type="GO" id="GO:0005886">
    <property type="term" value="C:plasma membrane"/>
    <property type="evidence" value="ECO:0007669"/>
    <property type="project" value="TreeGrafter"/>
</dbReference>